<gene>
    <name evidence="5" type="ORF">HNQ39_002996</name>
</gene>
<feature type="transmembrane region" description="Helical" evidence="1">
    <location>
        <begin position="79"/>
        <end position="101"/>
    </location>
</feature>
<dbReference type="Gene3D" id="3.30.450.40">
    <property type="match status" value="1"/>
</dbReference>
<dbReference type="Gene3D" id="3.30.70.270">
    <property type="match status" value="1"/>
</dbReference>
<reference evidence="5 6" key="1">
    <citation type="submission" date="2020-08" db="EMBL/GenBank/DDBJ databases">
        <title>Genomic Encyclopedia of Type Strains, Phase IV (KMG-IV): sequencing the most valuable type-strain genomes for metagenomic binning, comparative biology and taxonomic classification.</title>
        <authorList>
            <person name="Goeker M."/>
        </authorList>
    </citation>
    <scope>NUCLEOTIDE SEQUENCE [LARGE SCALE GENOMIC DNA]</scope>
    <source>
        <strain evidence="5 6">DSM 23562</strain>
    </source>
</reference>
<dbReference type="Pfam" id="PF13185">
    <property type="entry name" value="GAF_2"/>
    <property type="match status" value="1"/>
</dbReference>
<feature type="transmembrane region" description="Helical" evidence="1">
    <location>
        <begin position="193"/>
        <end position="216"/>
    </location>
</feature>
<sequence>MKTLPLSAQIFLKLVYGIGGALVLLAVWQLAHYRSAEGRSWTHLVLFLMLAAIVGPKKIKLTGKNIGDDVGSMSLGFTVIYATMLHFGPAAAVFAACANVFVGCFSQPSYQRWFNVAISTIEATLAGLVVSLLRDLTVHDWFQGRVSPYLEVGHLPAVLIGALVYYAVNTGGVSTVIALATNQKLVTLWKENFLWTLPSYLAGASASGLALLLVHILDQRLHQQQQNVVLTVLLFLAPVGYLTYMIYETYMARTREKQQHIEELQTSQAQLADLYLATIKSLALAIDAKDQYTHQHIIRVQRYAVAVGERLGLSENEMEGLRTGALLHDIGKLGVPEYVLLKPGKLTPEEFDKIKKHPEIGAAILDPVEFPWPVLPGVKYHHEKWDGTGYPEGLKGEDIPYTARILAVADVYDALTSTRSYRNAWDHTRALETIRNDAGTHFDPKIAQAFLEVIDGVVQEMAREGHGPLVARKETPVYATKAEEAARDIQQASSELWALYEVAQTLSASMGISETLEILARKLEAILPGTSCLFLLKEDRGDTSAPVLVARAAVGTNREHFVSCQTLGPESLSQRVVEERKTFVGAYDADDLLIMSATQVPWVPLNAALIVPIVHQGEALGTINLYHQQVAAFSQHDQHLLEMIAERAAMAIYNGLLYDRTRNHAFTDPLTELYNLRFLTQYLDKRCVEGVGTTDRFAVLCLDLDNFKPVNDNFGHLRGDQVLRDLAQLLRDSVGVRDIVSRYGGDEFLVVLENAGADEAAKVADTIRRVISLYDPGLQHPRLGALHLGVSIGAACFPEDGTDCTSLLSHADQHMYEDKTDRKLRSMAGNEASVVEGHNPLVLVEARKAA</sequence>
<name>A0A7W9SRR2_ARMRO</name>
<feature type="transmembrane region" description="Helical" evidence="1">
    <location>
        <begin position="153"/>
        <end position="181"/>
    </location>
</feature>
<dbReference type="PROSITE" id="PS51831">
    <property type="entry name" value="HD"/>
    <property type="match status" value="1"/>
</dbReference>
<evidence type="ECO:0000259" key="3">
    <source>
        <dbReference type="PROSITE" id="PS51831"/>
    </source>
</evidence>
<feature type="transmembrane region" description="Helical" evidence="1">
    <location>
        <begin position="6"/>
        <end position="28"/>
    </location>
</feature>
<evidence type="ECO:0000259" key="2">
    <source>
        <dbReference type="PROSITE" id="PS50887"/>
    </source>
</evidence>
<dbReference type="InterPro" id="IPR003607">
    <property type="entry name" value="HD/PDEase_dom"/>
</dbReference>
<dbReference type="InterPro" id="IPR037522">
    <property type="entry name" value="HD_GYP_dom"/>
</dbReference>
<evidence type="ECO:0000313" key="6">
    <source>
        <dbReference type="Proteomes" id="UP000520814"/>
    </source>
</evidence>
<dbReference type="RefSeq" id="WP_184197582.1">
    <property type="nucleotide sequence ID" value="NZ_JACHGW010000002.1"/>
</dbReference>
<proteinExistence type="predicted"/>
<dbReference type="InterPro" id="IPR029787">
    <property type="entry name" value="Nucleotide_cyclase"/>
</dbReference>
<feature type="domain" description="HD-GYP" evidence="4">
    <location>
        <begin position="271"/>
        <end position="466"/>
    </location>
</feature>
<dbReference type="CDD" id="cd00077">
    <property type="entry name" value="HDc"/>
    <property type="match status" value="1"/>
</dbReference>
<dbReference type="EMBL" id="JACHGW010000002">
    <property type="protein sequence ID" value="MBB6051205.1"/>
    <property type="molecule type" value="Genomic_DNA"/>
</dbReference>
<feature type="transmembrane region" description="Helical" evidence="1">
    <location>
        <begin position="40"/>
        <end position="59"/>
    </location>
</feature>
<protein>
    <submittedName>
        <fullName evidence="5">Diguanylate cyclase (GGDEF)-like protein/putative nucleotidyltransferase with HDIG domain</fullName>
    </submittedName>
</protein>
<accession>A0A7W9SRR2</accession>
<dbReference type="SMART" id="SM00471">
    <property type="entry name" value="HDc"/>
    <property type="match status" value="1"/>
</dbReference>
<dbReference type="Pfam" id="PF13487">
    <property type="entry name" value="HD_5"/>
    <property type="match status" value="1"/>
</dbReference>
<dbReference type="NCBIfam" id="TIGR00277">
    <property type="entry name" value="HDIG"/>
    <property type="match status" value="1"/>
</dbReference>
<dbReference type="Gene3D" id="1.10.3210.10">
    <property type="entry name" value="Hypothetical protein af1432"/>
    <property type="match status" value="1"/>
</dbReference>
<organism evidence="5 6">
    <name type="scientific">Armatimonas rosea</name>
    <dbReference type="NCBI Taxonomy" id="685828"/>
    <lineage>
        <taxon>Bacteria</taxon>
        <taxon>Bacillati</taxon>
        <taxon>Armatimonadota</taxon>
        <taxon>Armatimonadia</taxon>
        <taxon>Armatimonadales</taxon>
        <taxon>Armatimonadaceae</taxon>
        <taxon>Armatimonas</taxon>
    </lineage>
</organism>
<dbReference type="PANTHER" id="PTHR43155">
    <property type="entry name" value="CYCLIC DI-GMP PHOSPHODIESTERASE PA4108-RELATED"/>
    <property type="match status" value="1"/>
</dbReference>
<dbReference type="SUPFAM" id="SSF109604">
    <property type="entry name" value="HD-domain/PDEase-like"/>
    <property type="match status" value="1"/>
</dbReference>
<evidence type="ECO:0000256" key="1">
    <source>
        <dbReference type="SAM" id="Phobius"/>
    </source>
</evidence>
<evidence type="ECO:0000259" key="4">
    <source>
        <dbReference type="PROSITE" id="PS51832"/>
    </source>
</evidence>
<dbReference type="InterPro" id="IPR029016">
    <property type="entry name" value="GAF-like_dom_sf"/>
</dbReference>
<dbReference type="PROSITE" id="PS50887">
    <property type="entry name" value="GGDEF"/>
    <property type="match status" value="1"/>
</dbReference>
<feature type="transmembrane region" description="Helical" evidence="1">
    <location>
        <begin position="228"/>
        <end position="247"/>
    </location>
</feature>
<feature type="domain" description="HD" evidence="3">
    <location>
        <begin position="293"/>
        <end position="415"/>
    </location>
</feature>
<comment type="caution">
    <text evidence="5">The sequence shown here is derived from an EMBL/GenBank/DDBJ whole genome shotgun (WGS) entry which is preliminary data.</text>
</comment>
<dbReference type="Pfam" id="PF00990">
    <property type="entry name" value="GGDEF"/>
    <property type="match status" value="1"/>
</dbReference>
<dbReference type="CDD" id="cd01949">
    <property type="entry name" value="GGDEF"/>
    <property type="match status" value="1"/>
</dbReference>
<dbReference type="InterPro" id="IPR043128">
    <property type="entry name" value="Rev_trsase/Diguanyl_cyclase"/>
</dbReference>
<dbReference type="PANTHER" id="PTHR43155:SF2">
    <property type="entry name" value="CYCLIC DI-GMP PHOSPHODIESTERASE PA4108"/>
    <property type="match status" value="1"/>
</dbReference>
<evidence type="ECO:0000313" key="5">
    <source>
        <dbReference type="EMBL" id="MBB6051205.1"/>
    </source>
</evidence>
<dbReference type="InterPro" id="IPR006674">
    <property type="entry name" value="HD_domain"/>
</dbReference>
<dbReference type="SMART" id="SM00267">
    <property type="entry name" value="GGDEF"/>
    <property type="match status" value="1"/>
</dbReference>
<keyword evidence="1" id="KW-0812">Transmembrane</keyword>
<dbReference type="SMART" id="SM00065">
    <property type="entry name" value="GAF"/>
    <property type="match status" value="1"/>
</dbReference>
<dbReference type="NCBIfam" id="TIGR00254">
    <property type="entry name" value="GGDEF"/>
    <property type="match status" value="1"/>
</dbReference>
<keyword evidence="6" id="KW-1185">Reference proteome</keyword>
<dbReference type="PROSITE" id="PS51832">
    <property type="entry name" value="HD_GYP"/>
    <property type="match status" value="1"/>
</dbReference>
<keyword evidence="1" id="KW-0472">Membrane</keyword>
<dbReference type="AlphaFoldDB" id="A0A7W9SRR2"/>
<dbReference type="SUPFAM" id="SSF55073">
    <property type="entry name" value="Nucleotide cyclase"/>
    <property type="match status" value="1"/>
</dbReference>
<dbReference type="Proteomes" id="UP000520814">
    <property type="component" value="Unassembled WGS sequence"/>
</dbReference>
<dbReference type="InterPro" id="IPR003018">
    <property type="entry name" value="GAF"/>
</dbReference>
<dbReference type="InterPro" id="IPR006675">
    <property type="entry name" value="HDIG_dom"/>
</dbReference>
<feature type="domain" description="GGDEF" evidence="2">
    <location>
        <begin position="695"/>
        <end position="837"/>
    </location>
</feature>
<keyword evidence="5" id="KW-0808">Transferase</keyword>
<keyword evidence="1" id="KW-1133">Transmembrane helix</keyword>
<dbReference type="SUPFAM" id="SSF55781">
    <property type="entry name" value="GAF domain-like"/>
    <property type="match status" value="1"/>
</dbReference>
<dbReference type="InterPro" id="IPR000160">
    <property type="entry name" value="GGDEF_dom"/>
</dbReference>
<dbReference type="GO" id="GO:0016740">
    <property type="term" value="F:transferase activity"/>
    <property type="evidence" value="ECO:0007669"/>
    <property type="project" value="UniProtKB-KW"/>
</dbReference>